<evidence type="ECO:0000313" key="1">
    <source>
        <dbReference type="EMBL" id="KAL2829383.1"/>
    </source>
</evidence>
<keyword evidence="2" id="KW-1185">Reference proteome</keyword>
<organism evidence="1 2">
    <name type="scientific">Aspergillus pseudoustus</name>
    <dbReference type="NCBI Taxonomy" id="1810923"/>
    <lineage>
        <taxon>Eukaryota</taxon>
        <taxon>Fungi</taxon>
        <taxon>Dikarya</taxon>
        <taxon>Ascomycota</taxon>
        <taxon>Pezizomycotina</taxon>
        <taxon>Eurotiomycetes</taxon>
        <taxon>Eurotiomycetidae</taxon>
        <taxon>Eurotiales</taxon>
        <taxon>Aspergillaceae</taxon>
        <taxon>Aspergillus</taxon>
        <taxon>Aspergillus subgen. Nidulantes</taxon>
    </lineage>
</organism>
<dbReference type="EMBL" id="JBFXLU010000332">
    <property type="protein sequence ID" value="KAL2829383.1"/>
    <property type="molecule type" value="Genomic_DNA"/>
</dbReference>
<gene>
    <name evidence="1" type="ORF">BJY01DRAFT_124625</name>
</gene>
<dbReference type="Proteomes" id="UP001610446">
    <property type="component" value="Unassembled WGS sequence"/>
</dbReference>
<sequence>MVSSANISGQERVISSRSCRWQHGCIVIAPCESCCSSLIRCGTSGSLVCGFSSTIVIYCCLLLRGSKIWKPSRIPLRLLWVRRRFAQRICLLMLVTRQ</sequence>
<comment type="caution">
    <text evidence="1">The sequence shown here is derived from an EMBL/GenBank/DDBJ whole genome shotgun (WGS) entry which is preliminary data.</text>
</comment>
<accession>A0ABR4INN4</accession>
<proteinExistence type="predicted"/>
<evidence type="ECO:0000313" key="2">
    <source>
        <dbReference type="Proteomes" id="UP001610446"/>
    </source>
</evidence>
<reference evidence="1 2" key="1">
    <citation type="submission" date="2024-07" db="EMBL/GenBank/DDBJ databases">
        <title>Section-level genome sequencing and comparative genomics of Aspergillus sections Usti and Cavernicolus.</title>
        <authorList>
            <consortium name="Lawrence Berkeley National Laboratory"/>
            <person name="Nybo J.L."/>
            <person name="Vesth T.C."/>
            <person name="Theobald S."/>
            <person name="Frisvad J.C."/>
            <person name="Larsen T.O."/>
            <person name="Kjaerboelling I."/>
            <person name="Rothschild-Mancinelli K."/>
            <person name="Lyhne E.K."/>
            <person name="Kogle M.E."/>
            <person name="Barry K."/>
            <person name="Clum A."/>
            <person name="Na H."/>
            <person name="Ledsgaard L."/>
            <person name="Lin J."/>
            <person name="Lipzen A."/>
            <person name="Kuo A."/>
            <person name="Riley R."/>
            <person name="Mondo S."/>
            <person name="Labutti K."/>
            <person name="Haridas S."/>
            <person name="Pangalinan J."/>
            <person name="Salamov A.A."/>
            <person name="Simmons B.A."/>
            <person name="Magnuson J.K."/>
            <person name="Chen J."/>
            <person name="Drula E."/>
            <person name="Henrissat B."/>
            <person name="Wiebenga A."/>
            <person name="Lubbers R.J."/>
            <person name="Gomes A.C."/>
            <person name="Makela M.R."/>
            <person name="Stajich J."/>
            <person name="Grigoriev I.V."/>
            <person name="Mortensen U.H."/>
            <person name="De Vries R.P."/>
            <person name="Baker S.E."/>
            <person name="Andersen M.R."/>
        </authorList>
    </citation>
    <scope>NUCLEOTIDE SEQUENCE [LARGE SCALE GENOMIC DNA]</scope>
    <source>
        <strain evidence="1 2">CBS 123904</strain>
    </source>
</reference>
<protein>
    <submittedName>
        <fullName evidence="1">Uncharacterized protein</fullName>
    </submittedName>
</protein>
<name>A0ABR4INN4_9EURO</name>